<accession>A0A5B7JUV1</accession>
<feature type="region of interest" description="Disordered" evidence="1">
    <location>
        <begin position="1"/>
        <end position="31"/>
    </location>
</feature>
<evidence type="ECO:0000313" key="3">
    <source>
        <dbReference type="Proteomes" id="UP000324222"/>
    </source>
</evidence>
<keyword evidence="3" id="KW-1185">Reference proteome</keyword>
<evidence type="ECO:0000256" key="1">
    <source>
        <dbReference type="SAM" id="MobiDB-lite"/>
    </source>
</evidence>
<dbReference type="Proteomes" id="UP000324222">
    <property type="component" value="Unassembled WGS sequence"/>
</dbReference>
<feature type="compositionally biased region" description="Basic and acidic residues" evidence="1">
    <location>
        <begin position="1"/>
        <end position="30"/>
    </location>
</feature>
<reference evidence="2 3" key="1">
    <citation type="submission" date="2019-05" db="EMBL/GenBank/DDBJ databases">
        <title>Another draft genome of Portunus trituberculatus and its Hox gene families provides insights of decapod evolution.</title>
        <authorList>
            <person name="Jeong J.-H."/>
            <person name="Song I."/>
            <person name="Kim S."/>
            <person name="Choi T."/>
            <person name="Kim D."/>
            <person name="Ryu S."/>
            <person name="Kim W."/>
        </authorList>
    </citation>
    <scope>NUCLEOTIDE SEQUENCE [LARGE SCALE GENOMIC DNA]</scope>
    <source>
        <tissue evidence="2">Muscle</tissue>
    </source>
</reference>
<organism evidence="2 3">
    <name type="scientific">Portunus trituberculatus</name>
    <name type="common">Swimming crab</name>
    <name type="synonym">Neptunus trituberculatus</name>
    <dbReference type="NCBI Taxonomy" id="210409"/>
    <lineage>
        <taxon>Eukaryota</taxon>
        <taxon>Metazoa</taxon>
        <taxon>Ecdysozoa</taxon>
        <taxon>Arthropoda</taxon>
        <taxon>Crustacea</taxon>
        <taxon>Multicrustacea</taxon>
        <taxon>Malacostraca</taxon>
        <taxon>Eumalacostraca</taxon>
        <taxon>Eucarida</taxon>
        <taxon>Decapoda</taxon>
        <taxon>Pleocyemata</taxon>
        <taxon>Brachyura</taxon>
        <taxon>Eubrachyura</taxon>
        <taxon>Portunoidea</taxon>
        <taxon>Portunidae</taxon>
        <taxon>Portuninae</taxon>
        <taxon>Portunus</taxon>
    </lineage>
</organism>
<proteinExistence type="predicted"/>
<evidence type="ECO:0000313" key="2">
    <source>
        <dbReference type="EMBL" id="MPD00651.1"/>
    </source>
</evidence>
<name>A0A5B7JUV1_PORTR</name>
<protein>
    <submittedName>
        <fullName evidence="2">Uncharacterized protein</fullName>
    </submittedName>
</protein>
<gene>
    <name evidence="2" type="ORF">E2C01_096139</name>
</gene>
<dbReference type="EMBL" id="VSRR010123790">
    <property type="protein sequence ID" value="MPD00651.1"/>
    <property type="molecule type" value="Genomic_DNA"/>
</dbReference>
<dbReference type="AlphaFoldDB" id="A0A5B7JUV1"/>
<comment type="caution">
    <text evidence="2">The sequence shown here is derived from an EMBL/GenBank/DDBJ whole genome shotgun (WGS) entry which is preliminary data.</text>
</comment>
<sequence>MARDEGKGEGRGELEGKGEEGGRETTKDPESLVCAGPQCCTDGVRVFVCVREFMYVKREVSVCAFVFPSVRCCKALSVCQLCRQTLTWLDFAIWTVPGGVSK</sequence>